<dbReference type="EMBL" id="QFOT01000047">
    <property type="protein sequence ID" value="PZP55855.1"/>
    <property type="molecule type" value="Genomic_DNA"/>
</dbReference>
<name>A0A2W5FIN0_9BACT</name>
<accession>A0A2W5FIN0</accession>
<evidence type="ECO:0000313" key="1">
    <source>
        <dbReference type="EMBL" id="PZP55855.1"/>
    </source>
</evidence>
<reference evidence="1 2" key="1">
    <citation type="submission" date="2017-08" db="EMBL/GenBank/DDBJ databases">
        <title>Infants hospitalized years apart are colonized by the same room-sourced microbial strains.</title>
        <authorList>
            <person name="Brooks B."/>
            <person name="Olm M.R."/>
            <person name="Firek B.A."/>
            <person name="Baker R."/>
            <person name="Thomas B.C."/>
            <person name="Morowitz M.J."/>
            <person name="Banfield J.F."/>
        </authorList>
    </citation>
    <scope>NUCLEOTIDE SEQUENCE [LARGE SCALE GENOMIC DNA]</scope>
    <source>
        <strain evidence="1">S2_006_000_R2_64</strain>
    </source>
</reference>
<sequence>MRLNLLSLRGGFCRRGNPYDAAASPTPGLLRFARNDVALIIVLALTACASPTFEMSPAQVAGLSDDQLCKYKNNYRDETKLELEISKRNLNCDRFYRACLAQGNQPGTKAMDFCQDVLRENERLRYDNDRPWRHESGIGIYNTIPLRHR</sequence>
<protein>
    <submittedName>
        <fullName evidence="1">Uncharacterized protein</fullName>
    </submittedName>
</protein>
<comment type="caution">
    <text evidence="1">The sequence shown here is derived from an EMBL/GenBank/DDBJ whole genome shotgun (WGS) entry which is preliminary data.</text>
</comment>
<gene>
    <name evidence="1" type="ORF">DI586_05490</name>
</gene>
<proteinExistence type="predicted"/>
<evidence type="ECO:0000313" key="2">
    <source>
        <dbReference type="Proteomes" id="UP000249739"/>
    </source>
</evidence>
<organism evidence="1 2">
    <name type="scientific">Micavibrio aeruginosavorus</name>
    <dbReference type="NCBI Taxonomy" id="349221"/>
    <lineage>
        <taxon>Bacteria</taxon>
        <taxon>Pseudomonadati</taxon>
        <taxon>Bdellovibrionota</taxon>
        <taxon>Bdellovibrionia</taxon>
        <taxon>Bdellovibrionales</taxon>
        <taxon>Pseudobdellovibrionaceae</taxon>
        <taxon>Micavibrio</taxon>
    </lineage>
</organism>
<dbReference type="Proteomes" id="UP000249739">
    <property type="component" value="Unassembled WGS sequence"/>
</dbReference>
<dbReference type="AlphaFoldDB" id="A0A2W5FIN0"/>